<dbReference type="RefSeq" id="XP_058326765.1">
    <property type="nucleotide sequence ID" value="XM_058478435.1"/>
</dbReference>
<dbReference type="Pfam" id="PF00930">
    <property type="entry name" value="DPPIV_N"/>
    <property type="match status" value="1"/>
</dbReference>
<comment type="catalytic activity">
    <reaction evidence="1">
        <text>Release of an N-terminal dipeptide, Xaa-Yaa-|-Zaa-, from a polypeptide, preferentially when Yaa is Pro, provided Zaa is neither Pro nor hydroxyproline.</text>
        <dbReference type="EC" id="3.4.14.5"/>
    </reaction>
</comment>
<dbReference type="InterPro" id="IPR002469">
    <property type="entry name" value="Peptidase_S9B_N"/>
</dbReference>
<evidence type="ECO:0000259" key="19">
    <source>
        <dbReference type="Pfam" id="PF00930"/>
    </source>
</evidence>
<dbReference type="PROSITE" id="PS00708">
    <property type="entry name" value="PRO_ENDOPEP_SER"/>
    <property type="match status" value="1"/>
</dbReference>
<reference evidence="20" key="1">
    <citation type="submission" date="2022-11" db="EMBL/GenBank/DDBJ databases">
        <authorList>
            <person name="Petersen C."/>
        </authorList>
    </citation>
    <scope>NUCLEOTIDE SEQUENCE</scope>
    <source>
        <strain evidence="20">IBT 19713</strain>
    </source>
</reference>
<evidence type="ECO:0000313" key="21">
    <source>
        <dbReference type="Proteomes" id="UP001150941"/>
    </source>
</evidence>
<keyword evidence="9 17" id="KW-0812">Transmembrane</keyword>
<feature type="domain" description="Dipeptidylpeptidase IV N-terminal" evidence="19">
    <location>
        <begin position="230"/>
        <end position="604"/>
    </location>
</feature>
<keyword evidence="6" id="KW-0031">Aminopeptidase</keyword>
<dbReference type="AlphaFoldDB" id="A0A9W9TFV4"/>
<dbReference type="InterPro" id="IPR002471">
    <property type="entry name" value="Pept_S9_AS"/>
</dbReference>
<evidence type="ECO:0000256" key="17">
    <source>
        <dbReference type="SAM" id="Phobius"/>
    </source>
</evidence>
<evidence type="ECO:0000256" key="9">
    <source>
        <dbReference type="ARBA" id="ARBA00022692"/>
    </source>
</evidence>
<dbReference type="SUPFAM" id="SSF82171">
    <property type="entry name" value="DPP6 N-terminal domain-like"/>
    <property type="match status" value="1"/>
</dbReference>
<dbReference type="OrthoDB" id="16520at2759"/>
<evidence type="ECO:0000259" key="18">
    <source>
        <dbReference type="Pfam" id="PF00326"/>
    </source>
</evidence>
<dbReference type="Gene3D" id="3.40.50.1820">
    <property type="entry name" value="alpha/beta hydrolase"/>
    <property type="match status" value="1"/>
</dbReference>
<dbReference type="SUPFAM" id="SSF53474">
    <property type="entry name" value="alpha/beta-Hydrolases"/>
    <property type="match status" value="1"/>
</dbReference>
<dbReference type="GO" id="GO:0017000">
    <property type="term" value="P:antibiotic biosynthetic process"/>
    <property type="evidence" value="ECO:0007669"/>
    <property type="project" value="UniProtKB-ARBA"/>
</dbReference>
<accession>A0A9W9TFV4</accession>
<evidence type="ECO:0000256" key="3">
    <source>
        <dbReference type="ARBA" id="ARBA00004576"/>
    </source>
</evidence>
<evidence type="ECO:0000256" key="14">
    <source>
        <dbReference type="ARBA" id="ARBA00023136"/>
    </source>
</evidence>
<comment type="similarity">
    <text evidence="4">Belongs to the peptidase S9B family.</text>
</comment>
<dbReference type="Pfam" id="PF00326">
    <property type="entry name" value="Peptidase_S9"/>
    <property type="match status" value="1"/>
</dbReference>
<keyword evidence="12" id="KW-0735">Signal-anchor</keyword>
<organism evidence="20 21">
    <name type="scientific">Penicillium chermesinum</name>
    <dbReference type="NCBI Taxonomy" id="63820"/>
    <lineage>
        <taxon>Eukaryota</taxon>
        <taxon>Fungi</taxon>
        <taxon>Dikarya</taxon>
        <taxon>Ascomycota</taxon>
        <taxon>Pezizomycotina</taxon>
        <taxon>Eurotiomycetes</taxon>
        <taxon>Eurotiomycetidae</taxon>
        <taxon>Eurotiales</taxon>
        <taxon>Aspergillaceae</taxon>
        <taxon>Penicillium</taxon>
    </lineage>
</organism>
<proteinExistence type="inferred from homology"/>
<dbReference type="GO" id="GO:0008239">
    <property type="term" value="F:dipeptidyl-peptidase activity"/>
    <property type="evidence" value="ECO:0007669"/>
    <property type="project" value="UniProtKB-EC"/>
</dbReference>
<name>A0A9W9TFV4_9EURO</name>
<dbReference type="InterPro" id="IPR001375">
    <property type="entry name" value="Peptidase_S9_cat"/>
</dbReference>
<feature type="region of interest" description="Disordered" evidence="16">
    <location>
        <begin position="1"/>
        <end position="29"/>
    </location>
</feature>
<dbReference type="GO" id="GO:0004252">
    <property type="term" value="F:serine-type endopeptidase activity"/>
    <property type="evidence" value="ECO:0007669"/>
    <property type="project" value="InterPro"/>
</dbReference>
<gene>
    <name evidence="20" type="ORF">N7468_009139</name>
</gene>
<evidence type="ECO:0000256" key="16">
    <source>
        <dbReference type="SAM" id="MobiDB-lite"/>
    </source>
</evidence>
<keyword evidence="8" id="KW-0645">Protease</keyword>
<evidence type="ECO:0000256" key="2">
    <source>
        <dbReference type="ARBA" id="ARBA00002218"/>
    </source>
</evidence>
<comment type="function">
    <text evidence="2">Type IV dipeptidyl-peptidase which removes N-terminal dipeptides sequentially from polypeptides having unsubstituted N-termini provided that the penultimate residue is proline.</text>
</comment>
<feature type="transmembrane region" description="Helical" evidence="17">
    <location>
        <begin position="94"/>
        <end position="115"/>
    </location>
</feature>
<dbReference type="Proteomes" id="UP001150941">
    <property type="component" value="Unassembled WGS sequence"/>
</dbReference>
<evidence type="ECO:0000256" key="10">
    <source>
        <dbReference type="ARBA" id="ARBA00022801"/>
    </source>
</evidence>
<evidence type="ECO:0000256" key="1">
    <source>
        <dbReference type="ARBA" id="ARBA00001257"/>
    </source>
</evidence>
<dbReference type="PANTHER" id="PTHR11731">
    <property type="entry name" value="PROTEASE FAMILY S9B,C DIPEPTIDYL-PEPTIDASE IV-RELATED"/>
    <property type="match status" value="1"/>
</dbReference>
<comment type="subcellular location">
    <subcellularLocation>
        <location evidence="3">Vacuole membrane</location>
        <topology evidence="3">Single-pass type II membrane protein</topology>
    </subcellularLocation>
</comment>
<evidence type="ECO:0000256" key="13">
    <source>
        <dbReference type="ARBA" id="ARBA00022989"/>
    </source>
</evidence>
<dbReference type="GeneID" id="83205738"/>
<keyword evidence="7" id="KW-0926">Vacuole</keyword>
<keyword evidence="13 17" id="KW-1133">Transmembrane helix</keyword>
<dbReference type="EC" id="3.4.14.5" evidence="5"/>
<keyword evidence="10" id="KW-0378">Hydrolase</keyword>
<keyword evidence="21" id="KW-1185">Reference proteome</keyword>
<dbReference type="GO" id="GO:0005774">
    <property type="term" value="C:vacuolar membrane"/>
    <property type="evidence" value="ECO:0007669"/>
    <property type="project" value="UniProtKB-SubCell"/>
</dbReference>
<feature type="domain" description="Peptidase S9 prolyl oligopeptidase catalytic" evidence="18">
    <location>
        <begin position="688"/>
        <end position="892"/>
    </location>
</feature>
<sequence length="920" mass="103082">MGTDNEGVPEALPLRQRSQSTVSASSSDSGLSVASAAFMEAHKSGLRVPPEADNLEEHPYRDIEDGADPSDDAPLFPNGARKKASSSSSRTRRVLWLLGFLCVGGWLLAFVLFLVQKRPAAAALSSASTVEVHDPHSATGGTSYGKSLTLDQVLGSAWRPQSHAISWIAGPNGEDGLLVEQGESDEGFLRVEDIRTRKDGAESMQTQVLMQKGYVWVDDKFIRPQQTWPSPNLEKVLFISERQSNWRYSYYGNYWVFDVKNQTVEPLDPDNLSGRVQLALWSPQSDAVVFVRENNVYLRNLSSKAVIPVTKDGGTNLFYGVPDWVYEEEVIAGNSATWWSGDGKYLAFMRTEEADVPEYPVQYFLSRPSGKEPPPGLENYPEVRQIKYPKAGAPNPIVHLEFYDVEKQEVFSIHIPDDFADDDRIIIEVVWASEGKVLLRATNRESDVVKIFLLDAKNRTGKLVRSNDIASLDGGWVEPSQSTRFIPASPEKGRPHDGYVDTVVYEGYDHLAYFSPLDSAEPVMLTKGEWEVDSAPSAVDLEKNLVYFVAAKESPTQRHVYQVNLDGSGLRPLTDTSQPGYYRVSFSSGTGYALLSSDGPAVPWQAIINTQGDGIETEIVIEENQNLKQMVKEYALPAEIYTNVTIDGVVLQALERRPPHFNPAKKYPVLFYMYQGPGSQEVNRKFTVDFQSYVASSLGYIVVTVDGRGTGFIGREQRCKVRGNLGHYESHDQIEAGKIWASKPYVDASRMAIWGWSYGGFMTLKVLEQDAGQTFQYGMAVAPVTDWRYYDSIYTERYMHTPKHNPTGYENSTITNVAALGENTRFLIMHGISDDNVHLQNTLVLLDRLDLANINNFDMQVFPDSDHSIFFHNGHTIVYERLSSWLINAFNGEWHRIANPKPEESAWKKTKRSWSFGLLN</sequence>
<feature type="compositionally biased region" description="Low complexity" evidence="16">
    <location>
        <begin position="18"/>
        <end position="29"/>
    </location>
</feature>
<keyword evidence="14 17" id="KW-0472">Membrane</keyword>
<feature type="region of interest" description="Disordered" evidence="16">
    <location>
        <begin position="61"/>
        <end position="84"/>
    </location>
</feature>
<dbReference type="FunFam" id="3.40.50.1820:FF:000003">
    <property type="entry name" value="Dipeptidyl peptidase 4"/>
    <property type="match status" value="1"/>
</dbReference>
<evidence type="ECO:0000256" key="15">
    <source>
        <dbReference type="ARBA" id="ARBA00023180"/>
    </source>
</evidence>
<evidence type="ECO:0000256" key="5">
    <source>
        <dbReference type="ARBA" id="ARBA00012062"/>
    </source>
</evidence>
<dbReference type="InterPro" id="IPR029058">
    <property type="entry name" value="AB_hydrolase_fold"/>
</dbReference>
<evidence type="ECO:0000256" key="11">
    <source>
        <dbReference type="ARBA" id="ARBA00022825"/>
    </source>
</evidence>
<dbReference type="Gene3D" id="2.140.10.30">
    <property type="entry name" value="Dipeptidylpeptidase IV, N-terminal domain"/>
    <property type="match status" value="1"/>
</dbReference>
<evidence type="ECO:0000256" key="12">
    <source>
        <dbReference type="ARBA" id="ARBA00022968"/>
    </source>
</evidence>
<evidence type="ECO:0000313" key="20">
    <source>
        <dbReference type="EMBL" id="KAJ5219935.1"/>
    </source>
</evidence>
<comment type="caution">
    <text evidence="20">The sequence shown here is derived from an EMBL/GenBank/DDBJ whole genome shotgun (WGS) entry which is preliminary data.</text>
</comment>
<dbReference type="GO" id="GO:0072330">
    <property type="term" value="P:monocarboxylic acid biosynthetic process"/>
    <property type="evidence" value="ECO:0007669"/>
    <property type="project" value="UniProtKB-ARBA"/>
</dbReference>
<dbReference type="GO" id="GO:0005886">
    <property type="term" value="C:plasma membrane"/>
    <property type="evidence" value="ECO:0007669"/>
    <property type="project" value="TreeGrafter"/>
</dbReference>
<protein>
    <recommendedName>
        <fullName evidence="5">dipeptidyl-peptidase IV</fullName>
        <ecNumber evidence="5">3.4.14.5</ecNumber>
    </recommendedName>
</protein>
<evidence type="ECO:0000256" key="8">
    <source>
        <dbReference type="ARBA" id="ARBA00022670"/>
    </source>
</evidence>
<keyword evidence="15" id="KW-0325">Glycoprotein</keyword>
<dbReference type="PANTHER" id="PTHR11731:SF200">
    <property type="entry name" value="DIPEPTIDYL PEPTIDASE 10, ISOFORM B"/>
    <property type="match status" value="1"/>
</dbReference>
<dbReference type="EMBL" id="JAPQKS010000007">
    <property type="protein sequence ID" value="KAJ5219935.1"/>
    <property type="molecule type" value="Genomic_DNA"/>
</dbReference>
<evidence type="ECO:0000256" key="7">
    <source>
        <dbReference type="ARBA" id="ARBA00022554"/>
    </source>
</evidence>
<evidence type="ECO:0000256" key="6">
    <source>
        <dbReference type="ARBA" id="ARBA00022438"/>
    </source>
</evidence>
<reference evidence="20" key="2">
    <citation type="journal article" date="2023" name="IMA Fungus">
        <title>Comparative genomic study of the Penicillium genus elucidates a diverse pangenome and 15 lateral gene transfer events.</title>
        <authorList>
            <person name="Petersen C."/>
            <person name="Sorensen T."/>
            <person name="Nielsen M.R."/>
            <person name="Sondergaard T.E."/>
            <person name="Sorensen J.L."/>
            <person name="Fitzpatrick D.A."/>
            <person name="Frisvad J.C."/>
            <person name="Nielsen K.L."/>
        </authorList>
    </citation>
    <scope>NUCLEOTIDE SEQUENCE</scope>
    <source>
        <strain evidence="20">IBT 19713</strain>
    </source>
</reference>
<evidence type="ECO:0000256" key="4">
    <source>
        <dbReference type="ARBA" id="ARBA00006150"/>
    </source>
</evidence>
<dbReference type="InterPro" id="IPR050278">
    <property type="entry name" value="Serine_Prot_S9B/DPPIV"/>
</dbReference>
<keyword evidence="11" id="KW-0720">Serine protease</keyword>
<dbReference type="GO" id="GO:0004177">
    <property type="term" value="F:aminopeptidase activity"/>
    <property type="evidence" value="ECO:0007669"/>
    <property type="project" value="UniProtKB-KW"/>
</dbReference>
<dbReference type="GO" id="GO:0006508">
    <property type="term" value="P:proteolysis"/>
    <property type="evidence" value="ECO:0007669"/>
    <property type="project" value="UniProtKB-KW"/>
</dbReference>